<reference evidence="1 2" key="1">
    <citation type="journal article" date="2011" name="J. Bacteriol.">
        <title>Genome sequence of Haloplasma contractile, an unusual contractile bacterium from a deep-sea anoxic brine lake.</title>
        <authorList>
            <person name="Antunes A."/>
            <person name="Alam I."/>
            <person name="El Dorry H."/>
            <person name="Siam R."/>
            <person name="Robertson A."/>
            <person name="Bajic V.B."/>
            <person name="Stingl U."/>
        </authorList>
    </citation>
    <scope>NUCLEOTIDE SEQUENCE [LARGE SCALE GENOMIC DNA]</scope>
    <source>
        <strain evidence="1 2">SSD-17B</strain>
    </source>
</reference>
<dbReference type="PANTHER" id="PTHR21621">
    <property type="entry name" value="RIBOSOMAL PROTEIN S6 MODIFICATION PROTEIN"/>
    <property type="match status" value="1"/>
</dbReference>
<protein>
    <submittedName>
        <fullName evidence="1">YheC/D like ATP-grasp protein</fullName>
    </submittedName>
</protein>
<dbReference type="InterPro" id="IPR013815">
    <property type="entry name" value="ATP_grasp_subdomain_1"/>
</dbReference>
<sequence length="350" mass="41379">MATIGMFHYRKDPEKVRRSYSYASHAKMEGIEFFYFCSKRVDFDNQIINGLTYKNGVWIEKEYSFPDVIINPVGPLSKNKKQTEIYLKLKELIPFTSFPVGTKLSVYNRLKNGKEFTKHLIPYEKIKKPVDVLTFLNKYNKIIVKPISGHHGNKVLYIEKLDHFFKVIENEQTQNIDRIELYDYLSKLLKEQKMLMQKYIECRRKTGEPYDIRLHIQKGGEGKWQNTSVYPKIGLRDKITSNLGQGGQMTSVKKFLYKEFGEEYFNIKRYLEVFAIQFADHFDTLYDHSFDELGIDVGIDSDHNIWIYEINWRPGHLYLEEKASKLAVSYANYIAKNHSRKEDTHENDRS</sequence>
<dbReference type="Gene3D" id="3.30.1490.20">
    <property type="entry name" value="ATP-grasp fold, A domain"/>
    <property type="match status" value="1"/>
</dbReference>
<dbReference type="InterPro" id="IPR026838">
    <property type="entry name" value="YheC/D"/>
</dbReference>
<proteinExistence type="predicted"/>
<reference evidence="1 2" key="2">
    <citation type="journal article" date="2013" name="PLoS ONE">
        <title>INDIGO - INtegrated Data Warehouse of MIcrobial GenOmes with Examples from the Red Sea Extremophiles.</title>
        <authorList>
            <person name="Alam I."/>
            <person name="Antunes A."/>
            <person name="Kamau A.A."/>
            <person name="Ba Alawi W."/>
            <person name="Kalkatawi M."/>
            <person name="Stingl U."/>
            <person name="Bajic V.B."/>
        </authorList>
    </citation>
    <scope>NUCLEOTIDE SEQUENCE [LARGE SCALE GENOMIC DNA]</scope>
    <source>
        <strain evidence="1 2">SSD-17B</strain>
    </source>
</reference>
<dbReference type="InParanoid" id="U2E8A9"/>
<dbReference type="GO" id="GO:0005737">
    <property type="term" value="C:cytoplasm"/>
    <property type="evidence" value="ECO:0007669"/>
    <property type="project" value="TreeGrafter"/>
</dbReference>
<dbReference type="FunCoup" id="U2E8A9">
    <property type="interactions" value="13"/>
</dbReference>
<dbReference type="PANTHER" id="PTHR21621:SF2">
    <property type="entry name" value="COENZYME GAMMA-F420-2:ALPHA-L-GLUTAMATE LIGASE"/>
    <property type="match status" value="1"/>
</dbReference>
<accession>U2E8A9</accession>
<comment type="caution">
    <text evidence="1">The sequence shown here is derived from an EMBL/GenBank/DDBJ whole genome shotgun (WGS) entry which is preliminary data.</text>
</comment>
<dbReference type="OrthoDB" id="7869153at2"/>
<dbReference type="SUPFAM" id="SSF56059">
    <property type="entry name" value="Glutathione synthetase ATP-binding domain-like"/>
    <property type="match status" value="1"/>
</dbReference>
<organism evidence="1 2">
    <name type="scientific">Haloplasma contractile SSD-17B</name>
    <dbReference type="NCBI Taxonomy" id="1033810"/>
    <lineage>
        <taxon>Bacteria</taxon>
        <taxon>Bacillati</taxon>
        <taxon>Mycoplasmatota</taxon>
        <taxon>Mollicutes</taxon>
        <taxon>Haloplasmatales</taxon>
        <taxon>Haloplasmataceae</taxon>
        <taxon>Haloplasma</taxon>
    </lineage>
</organism>
<dbReference type="GO" id="GO:0043774">
    <property type="term" value="F:coenzyme F420-2 alpha-glutamyl ligase activity"/>
    <property type="evidence" value="ECO:0007669"/>
    <property type="project" value="TreeGrafter"/>
</dbReference>
<dbReference type="Proteomes" id="UP000005707">
    <property type="component" value="Unassembled WGS sequence"/>
</dbReference>
<name>U2E8A9_9MOLU</name>
<dbReference type="STRING" id="1033810.HLPCO_002865"/>
<dbReference type="Gene3D" id="3.30.470.20">
    <property type="entry name" value="ATP-grasp fold, B domain"/>
    <property type="match status" value="1"/>
</dbReference>
<dbReference type="eggNOG" id="COG0189">
    <property type="taxonomic scope" value="Bacteria"/>
</dbReference>
<evidence type="ECO:0000313" key="1">
    <source>
        <dbReference type="EMBL" id="ERJ11126.1"/>
    </source>
</evidence>
<evidence type="ECO:0000313" key="2">
    <source>
        <dbReference type="Proteomes" id="UP000005707"/>
    </source>
</evidence>
<gene>
    <name evidence="1" type="ORF">HLPCO_002865</name>
</gene>
<dbReference type="EMBL" id="AFNU02000016">
    <property type="protein sequence ID" value="ERJ11126.1"/>
    <property type="molecule type" value="Genomic_DNA"/>
</dbReference>
<dbReference type="AlphaFoldDB" id="U2E8A9"/>
<dbReference type="Pfam" id="PF14398">
    <property type="entry name" value="ATPgrasp_YheCD"/>
    <property type="match status" value="1"/>
</dbReference>
<dbReference type="RefSeq" id="WP_008824655.1">
    <property type="nucleotide sequence ID" value="NZ_AFNU02000016.1"/>
</dbReference>
<dbReference type="GO" id="GO:0005524">
    <property type="term" value="F:ATP binding"/>
    <property type="evidence" value="ECO:0007669"/>
    <property type="project" value="InterPro"/>
</dbReference>
<keyword evidence="2" id="KW-1185">Reference proteome</keyword>